<dbReference type="EMBL" id="CP032819">
    <property type="protein sequence ID" value="AZS29595.1"/>
    <property type="molecule type" value="Genomic_DNA"/>
</dbReference>
<proteinExistence type="predicted"/>
<keyword evidence="1" id="KW-0472">Membrane</keyword>
<reference evidence="2 3" key="1">
    <citation type="submission" date="2018-10" db="EMBL/GenBank/DDBJ databases">
        <title>Butyricimonas faecalis sp. nov., isolated from human faeces and emended description of the genus Butyricimonas.</title>
        <authorList>
            <person name="Le Roy T."/>
            <person name="Van der Smissen P."/>
            <person name="Paquot A."/>
            <person name="Delzenne N."/>
            <person name="Muccioli G."/>
            <person name="Collet J.-F."/>
            <person name="Cani P.D."/>
        </authorList>
    </citation>
    <scope>NUCLEOTIDE SEQUENCE [LARGE SCALE GENOMIC DNA]</scope>
    <source>
        <strain evidence="2 3">H184</strain>
    </source>
</reference>
<evidence type="ECO:0000313" key="2">
    <source>
        <dbReference type="EMBL" id="AZS29595.1"/>
    </source>
</evidence>
<keyword evidence="1" id="KW-1133">Transmembrane helix</keyword>
<dbReference type="KEGG" id="buy:D8S85_08560"/>
<dbReference type="Pfam" id="PF14059">
    <property type="entry name" value="DUF4251"/>
    <property type="match status" value="1"/>
</dbReference>
<organism evidence="2 3">
    <name type="scientific">Butyricimonas faecalis</name>
    <dbReference type="NCBI Taxonomy" id="2093856"/>
    <lineage>
        <taxon>Bacteria</taxon>
        <taxon>Pseudomonadati</taxon>
        <taxon>Bacteroidota</taxon>
        <taxon>Bacteroidia</taxon>
        <taxon>Bacteroidales</taxon>
        <taxon>Odoribacteraceae</taxon>
        <taxon>Butyricimonas</taxon>
    </lineage>
</organism>
<dbReference type="InterPro" id="IPR025347">
    <property type="entry name" value="DUF4251"/>
</dbReference>
<evidence type="ECO:0000256" key="1">
    <source>
        <dbReference type="SAM" id="Phobius"/>
    </source>
</evidence>
<dbReference type="OrthoDB" id="1097715at2"/>
<feature type="transmembrane region" description="Helical" evidence="1">
    <location>
        <begin position="52"/>
        <end position="68"/>
    </location>
</feature>
<gene>
    <name evidence="2" type="ORF">D8S85_08560</name>
</gene>
<protein>
    <submittedName>
        <fullName evidence="2">DUF4251 domain-containing protein</fullName>
    </submittedName>
</protein>
<accession>A0A3Q9IQB4</accession>
<dbReference type="Proteomes" id="UP000270673">
    <property type="component" value="Chromosome"/>
</dbReference>
<name>A0A3Q9IQB4_9BACT</name>
<dbReference type="AlphaFoldDB" id="A0A3Q9IQB4"/>
<keyword evidence="3" id="KW-1185">Reference proteome</keyword>
<dbReference type="Gene3D" id="2.40.128.410">
    <property type="match status" value="1"/>
</dbReference>
<evidence type="ECO:0000313" key="3">
    <source>
        <dbReference type="Proteomes" id="UP000270673"/>
    </source>
</evidence>
<sequence>MRQFFHTNYLFTILSQIYENFVTTQTFRRKYIYNIFYPPTYNIPKKGNMKRITFIFLMSILFFATGQAQNKKEIRFEKEFQKTLALVNSDQFTMKFYIATPTVQTLFTPPGAGANIDINPQNCYLSINDSLVTTQLPYFGRATWTSNSHLDSISFNTVLFSRTVKIYQDGKKKAIAYQITVRTNQNICYLNLDIQYDGTCYLYFSDRNRVPISYVGQIFPRDTTMQKRYRPSPKQQ</sequence>
<keyword evidence="1" id="KW-0812">Transmembrane</keyword>